<evidence type="ECO:0000313" key="1">
    <source>
        <dbReference type="EMBL" id="CAG6708805.1"/>
    </source>
</evidence>
<proteinExistence type="predicted"/>
<dbReference type="AlphaFoldDB" id="A0A8D8UKH3"/>
<protein>
    <submittedName>
        <fullName evidence="1">Uncharacterized protein</fullName>
    </submittedName>
</protein>
<accession>A0A8D8UKH3</accession>
<reference evidence="1" key="1">
    <citation type="submission" date="2021-05" db="EMBL/GenBank/DDBJ databases">
        <authorList>
            <person name="Alioto T."/>
            <person name="Alioto T."/>
            <person name="Gomez Garrido J."/>
        </authorList>
    </citation>
    <scope>NUCLEOTIDE SEQUENCE</scope>
</reference>
<sequence length="205" mass="22303">MVVLLIMEMKEQGTPSVLKVRVKKWVEAKANIVLQVNDQGAVDLGLVSNIIVGMTLQANNPTVGTMLQMSNLAGMKMNNPMDSHQGTPTMLKVKAKAFRTRDPVLNLQANNLAMMIHQTTNLETNMILLTNNQAVNTIQKLNSPAVDMVPQTVNTIQQLNSPAVDTVPPDNSPAVDTVPPANKPSVDRLLVNNPVLLKVNTLKLK</sequence>
<organism evidence="1">
    <name type="scientific">Cacopsylla melanoneura</name>
    <dbReference type="NCBI Taxonomy" id="428564"/>
    <lineage>
        <taxon>Eukaryota</taxon>
        <taxon>Metazoa</taxon>
        <taxon>Ecdysozoa</taxon>
        <taxon>Arthropoda</taxon>
        <taxon>Hexapoda</taxon>
        <taxon>Insecta</taxon>
        <taxon>Pterygota</taxon>
        <taxon>Neoptera</taxon>
        <taxon>Paraneoptera</taxon>
        <taxon>Hemiptera</taxon>
        <taxon>Sternorrhyncha</taxon>
        <taxon>Psylloidea</taxon>
        <taxon>Psyllidae</taxon>
        <taxon>Psyllinae</taxon>
        <taxon>Cacopsylla</taxon>
    </lineage>
</organism>
<name>A0A8D8UKH3_9HEMI</name>
<dbReference type="EMBL" id="HBUF01345383">
    <property type="protein sequence ID" value="CAG6708805.1"/>
    <property type="molecule type" value="Transcribed_RNA"/>
</dbReference>